<organism evidence="6 7">
    <name type="scientific">Streptomyces polygonati</name>
    <dbReference type="NCBI Taxonomy" id="1617087"/>
    <lineage>
        <taxon>Bacteria</taxon>
        <taxon>Bacillati</taxon>
        <taxon>Actinomycetota</taxon>
        <taxon>Actinomycetes</taxon>
        <taxon>Kitasatosporales</taxon>
        <taxon>Streptomycetaceae</taxon>
        <taxon>Streptomyces</taxon>
    </lineage>
</organism>
<dbReference type="InterPro" id="IPR051816">
    <property type="entry name" value="Glycosyl_Hydrolase_31"/>
</dbReference>
<reference evidence="7" key="1">
    <citation type="journal article" date="2019" name="Int. J. Syst. Evol. Microbiol.">
        <title>The Global Catalogue of Microorganisms (GCM) 10K type strain sequencing project: providing services to taxonomists for standard genome sequencing and annotation.</title>
        <authorList>
            <consortium name="The Broad Institute Genomics Platform"/>
            <consortium name="The Broad Institute Genome Sequencing Center for Infectious Disease"/>
            <person name="Wu L."/>
            <person name="Ma J."/>
        </authorList>
    </citation>
    <scope>NUCLEOTIDE SEQUENCE [LARGE SCALE GENOMIC DNA]</scope>
    <source>
        <strain evidence="7">CGMCC 4.7237</strain>
    </source>
</reference>
<dbReference type="CDD" id="cd06591">
    <property type="entry name" value="GH31_xylosidase_XylS"/>
    <property type="match status" value="1"/>
</dbReference>
<proteinExistence type="inferred from homology"/>
<dbReference type="Proteomes" id="UP001595765">
    <property type="component" value="Unassembled WGS sequence"/>
</dbReference>
<name>A0ABV8HM28_9ACTN</name>
<protein>
    <submittedName>
        <fullName evidence="6">TIM-barrel domain-containing protein</fullName>
    </submittedName>
</protein>
<dbReference type="InterPro" id="IPR011013">
    <property type="entry name" value="Gal_mutarotase_sf_dom"/>
</dbReference>
<evidence type="ECO:0000259" key="3">
    <source>
        <dbReference type="Pfam" id="PF01055"/>
    </source>
</evidence>
<feature type="domain" description="Glycosyl hydrolase family 31 C-terminal" evidence="5">
    <location>
        <begin position="573"/>
        <end position="656"/>
    </location>
</feature>
<feature type="domain" description="Glycoside hydrolase family 31 N-terminal" evidence="4">
    <location>
        <begin position="22"/>
        <end position="180"/>
    </location>
</feature>
<dbReference type="CDD" id="cd14752">
    <property type="entry name" value="GH31_N"/>
    <property type="match status" value="1"/>
</dbReference>
<evidence type="ECO:0000259" key="5">
    <source>
        <dbReference type="Pfam" id="PF21365"/>
    </source>
</evidence>
<dbReference type="PANTHER" id="PTHR43863">
    <property type="entry name" value="HYDROLASE, PUTATIVE (AFU_ORTHOLOGUE AFUA_1G03140)-RELATED"/>
    <property type="match status" value="1"/>
</dbReference>
<dbReference type="InterPro" id="IPR013780">
    <property type="entry name" value="Glyco_hydro_b"/>
</dbReference>
<dbReference type="Pfam" id="PF13802">
    <property type="entry name" value="Gal_mutarotas_2"/>
    <property type="match status" value="1"/>
</dbReference>
<evidence type="ECO:0000313" key="6">
    <source>
        <dbReference type="EMBL" id="MFC4031884.1"/>
    </source>
</evidence>
<evidence type="ECO:0000256" key="1">
    <source>
        <dbReference type="ARBA" id="ARBA00007806"/>
    </source>
</evidence>
<keyword evidence="7" id="KW-1185">Reference proteome</keyword>
<dbReference type="RefSeq" id="WP_386428359.1">
    <property type="nucleotide sequence ID" value="NZ_JBHSBB010000009.1"/>
</dbReference>
<dbReference type="InterPro" id="IPR017853">
    <property type="entry name" value="GH"/>
</dbReference>
<dbReference type="Gene3D" id="3.20.20.80">
    <property type="entry name" value="Glycosidases"/>
    <property type="match status" value="1"/>
</dbReference>
<dbReference type="EMBL" id="JBHSBB010000009">
    <property type="protein sequence ID" value="MFC4031884.1"/>
    <property type="molecule type" value="Genomic_DNA"/>
</dbReference>
<dbReference type="InterPro" id="IPR048395">
    <property type="entry name" value="Glyco_hydro_31_C"/>
</dbReference>
<dbReference type="Gene3D" id="2.60.40.1180">
    <property type="entry name" value="Golgi alpha-mannosidase II"/>
    <property type="match status" value="1"/>
</dbReference>
<keyword evidence="2" id="KW-0326">Glycosidase</keyword>
<sequence>MPSVFTRTPNRLRWRHGHHVLEIEPWGPDSVRVRAGVHRVTDGLPGALEAPPPAAAAVVEVHDTHATLTNGLLRITVAADDGLVSAERTDTGEELLREEPPHFWWPGARHFEASGGDTYRIEQRFAAYDGERVHGLGQHGHGRFDQKGTVQELQQRNGEVSIPFAVSSRGYGFLWNNPAVGRVEFAANGTRWVADRARQLDYWLTAGRTPAEILAHYADATGHAPAFPRWASGLWQSKLRYRDQAELLDVAREYVRRGLPLSVIVVDYLHWRNLGDWDFDRRHWPDPRGMVEELRSLGIELAVSVWPSVSPLSAAYAELRDAGQLVATYNGVTQHGDWPDTDEAPEGIGVAFYDATDPAARAALWDRLQEHYYKLGIRAFWLDACEPEMRPGHPHNLSYAAGPGSEVANLYPREHARGVHEHLTEQGETEVLSLVRSAWAGSQKYGVALWSGDIPATFEALADSIRAGLNVAMSGIPWWTTDIGGFHGGDPDDEDYRELMVRWFQFAVFCPLLRLHGHREPRIFHGPIGVGGGPNEIWSYGERAEAAMTSGLALRELLRPYIHRQLAAGRDSGLPLIRPLLLEFPDDATGWDIDDQFLCGRDLLVAPVVRPGARERRVYLPAGADWTLHGAGTVHRGGGWVTVPAPLESVPLFVRDQADPFISVREER</sequence>
<dbReference type="Pfam" id="PF01055">
    <property type="entry name" value="Glyco_hydro_31_2nd"/>
    <property type="match status" value="1"/>
</dbReference>
<dbReference type="SUPFAM" id="SSF74650">
    <property type="entry name" value="Galactose mutarotase-like"/>
    <property type="match status" value="1"/>
</dbReference>
<keyword evidence="2" id="KW-0378">Hydrolase</keyword>
<comment type="caution">
    <text evidence="6">The sequence shown here is derived from an EMBL/GenBank/DDBJ whole genome shotgun (WGS) entry which is preliminary data.</text>
</comment>
<evidence type="ECO:0000256" key="2">
    <source>
        <dbReference type="RuleBase" id="RU361185"/>
    </source>
</evidence>
<dbReference type="SUPFAM" id="SSF51445">
    <property type="entry name" value="(Trans)glycosidases"/>
    <property type="match status" value="1"/>
</dbReference>
<dbReference type="Gene3D" id="2.60.40.1760">
    <property type="entry name" value="glycosyl hydrolase (family 31)"/>
    <property type="match status" value="1"/>
</dbReference>
<gene>
    <name evidence="6" type="ORF">ACFO3J_10370</name>
</gene>
<evidence type="ECO:0000313" key="7">
    <source>
        <dbReference type="Proteomes" id="UP001595765"/>
    </source>
</evidence>
<dbReference type="InterPro" id="IPR000322">
    <property type="entry name" value="Glyco_hydro_31_TIM"/>
</dbReference>
<comment type="similarity">
    <text evidence="1 2">Belongs to the glycosyl hydrolase 31 family.</text>
</comment>
<evidence type="ECO:0000259" key="4">
    <source>
        <dbReference type="Pfam" id="PF13802"/>
    </source>
</evidence>
<dbReference type="SUPFAM" id="SSF51011">
    <property type="entry name" value="Glycosyl hydrolase domain"/>
    <property type="match status" value="1"/>
</dbReference>
<dbReference type="InterPro" id="IPR025887">
    <property type="entry name" value="Glyco_hydro_31_N_dom"/>
</dbReference>
<dbReference type="Pfam" id="PF21365">
    <property type="entry name" value="Glyco_hydro_31_3rd"/>
    <property type="match status" value="1"/>
</dbReference>
<accession>A0ABV8HM28</accession>
<dbReference type="PANTHER" id="PTHR43863:SF2">
    <property type="entry name" value="MALTASE-GLUCOAMYLASE"/>
    <property type="match status" value="1"/>
</dbReference>
<feature type="domain" description="Glycoside hydrolase family 31 TIM barrel" evidence="3">
    <location>
        <begin position="225"/>
        <end position="563"/>
    </location>
</feature>